<dbReference type="PANTHER" id="PTHR23530">
    <property type="entry name" value="TRANSPORT PROTEIN-RELATED"/>
    <property type="match status" value="1"/>
</dbReference>
<keyword evidence="3 6" id="KW-0812">Transmembrane</keyword>
<feature type="transmembrane region" description="Helical" evidence="6">
    <location>
        <begin position="94"/>
        <end position="113"/>
    </location>
</feature>
<evidence type="ECO:0000313" key="8">
    <source>
        <dbReference type="EMBL" id="KIX90211.1"/>
    </source>
</evidence>
<dbReference type="PROSITE" id="PS50850">
    <property type="entry name" value="MFS"/>
    <property type="match status" value="1"/>
</dbReference>
<keyword evidence="10" id="KW-1185">Reference proteome</keyword>
<evidence type="ECO:0000256" key="6">
    <source>
        <dbReference type="SAM" id="Phobius"/>
    </source>
</evidence>
<evidence type="ECO:0000256" key="5">
    <source>
        <dbReference type="ARBA" id="ARBA00023136"/>
    </source>
</evidence>
<comment type="subcellular location">
    <subcellularLocation>
        <location evidence="1">Cell membrane</location>
        <topology evidence="1">Multi-pass membrane protein</topology>
    </subcellularLocation>
</comment>
<evidence type="ECO:0000256" key="4">
    <source>
        <dbReference type="ARBA" id="ARBA00022989"/>
    </source>
</evidence>
<dbReference type="RefSeq" id="WP_044361078.1">
    <property type="nucleotide sequence ID" value="NZ_JXWY01000079.1"/>
</dbReference>
<dbReference type="OrthoDB" id="9773404at2"/>
<keyword evidence="5 6" id="KW-0472">Membrane</keyword>
<reference evidence="8 10" key="1">
    <citation type="submission" date="2015-01" db="EMBL/GenBank/DDBJ databases">
        <authorList>
            <person name="Guo J."/>
        </authorList>
    </citation>
    <scope>NUCLEOTIDE SEQUENCE [LARGE SCALE GENOMIC DNA]</scope>
    <source>
        <strain evidence="8 10">DSM 22147</strain>
    </source>
</reference>
<evidence type="ECO:0000313" key="9">
    <source>
        <dbReference type="EMBL" id="SUM57817.1"/>
    </source>
</evidence>
<name>A0A0D6XPP1_9STAP</name>
<keyword evidence="4 6" id="KW-1133">Transmembrane helix</keyword>
<organism evidence="9 11">
    <name type="scientific">Staphylococcus microti</name>
    <dbReference type="NCBI Taxonomy" id="569857"/>
    <lineage>
        <taxon>Bacteria</taxon>
        <taxon>Bacillati</taxon>
        <taxon>Bacillota</taxon>
        <taxon>Bacilli</taxon>
        <taxon>Bacillales</taxon>
        <taxon>Staphylococcaceae</taxon>
        <taxon>Staphylococcus</taxon>
    </lineage>
</organism>
<evidence type="ECO:0000256" key="2">
    <source>
        <dbReference type="ARBA" id="ARBA00022448"/>
    </source>
</evidence>
<keyword evidence="2" id="KW-0813">Transport</keyword>
<evidence type="ECO:0000256" key="1">
    <source>
        <dbReference type="ARBA" id="ARBA00004651"/>
    </source>
</evidence>
<dbReference type="EMBL" id="JXWY01000079">
    <property type="protein sequence ID" value="KIX90211.1"/>
    <property type="molecule type" value="Genomic_DNA"/>
</dbReference>
<dbReference type="InterPro" id="IPR036259">
    <property type="entry name" value="MFS_trans_sf"/>
</dbReference>
<dbReference type="EMBL" id="UHDT01000001">
    <property type="protein sequence ID" value="SUM57817.1"/>
    <property type="molecule type" value="Genomic_DNA"/>
</dbReference>
<dbReference type="InterPro" id="IPR011701">
    <property type="entry name" value="MFS"/>
</dbReference>
<dbReference type="Proteomes" id="UP000032366">
    <property type="component" value="Unassembled WGS sequence"/>
</dbReference>
<dbReference type="GO" id="GO:0022857">
    <property type="term" value="F:transmembrane transporter activity"/>
    <property type="evidence" value="ECO:0007669"/>
    <property type="project" value="InterPro"/>
</dbReference>
<gene>
    <name evidence="9" type="primary">norA_3</name>
    <name evidence="9" type="ORF">NCTC13832_01510</name>
    <name evidence="8" type="ORF">TP70_08850</name>
</gene>
<dbReference type="AlphaFoldDB" id="A0A0D6XPP1"/>
<dbReference type="Gene3D" id="1.20.1250.20">
    <property type="entry name" value="MFS general substrate transporter like domains"/>
    <property type="match status" value="1"/>
</dbReference>
<evidence type="ECO:0000256" key="3">
    <source>
        <dbReference type="ARBA" id="ARBA00022692"/>
    </source>
</evidence>
<dbReference type="GO" id="GO:0005886">
    <property type="term" value="C:plasma membrane"/>
    <property type="evidence" value="ECO:0007669"/>
    <property type="project" value="UniProtKB-SubCell"/>
</dbReference>
<dbReference type="InterPro" id="IPR020846">
    <property type="entry name" value="MFS_dom"/>
</dbReference>
<dbReference type="STRING" id="569857.TP70_08850"/>
<dbReference type="SUPFAM" id="SSF103473">
    <property type="entry name" value="MFS general substrate transporter"/>
    <property type="match status" value="1"/>
</dbReference>
<feature type="transmembrane region" description="Helical" evidence="6">
    <location>
        <begin position="7"/>
        <end position="32"/>
    </location>
</feature>
<dbReference type="Proteomes" id="UP000254100">
    <property type="component" value="Unassembled WGS sequence"/>
</dbReference>
<feature type="domain" description="Major facilitator superfamily (MFS) profile" evidence="7">
    <location>
        <begin position="1"/>
        <end position="114"/>
    </location>
</feature>
<dbReference type="Pfam" id="PF07690">
    <property type="entry name" value="MFS_1"/>
    <property type="match status" value="1"/>
</dbReference>
<evidence type="ECO:0000313" key="10">
    <source>
        <dbReference type="Proteomes" id="UP000032366"/>
    </source>
</evidence>
<accession>A0A0D6XPP1</accession>
<protein>
    <submittedName>
        <fullName evidence="9">Quinolone resistance protein NorA</fullName>
    </submittedName>
</protein>
<proteinExistence type="predicted"/>
<sequence>MSEKRLSYLFTTFNTFIISGVALFTPILYIFLIKLGYSYTEVGIYLSVFWGASAISELPSGILADTIGQKQIVILSCIFRAVGLAFLVTDQFILLIISGLVTGVAEAMLSGSLT</sequence>
<dbReference type="PANTHER" id="PTHR23530:SF1">
    <property type="entry name" value="PERMEASE, MAJOR FACILITATOR SUPERFAMILY-RELATED"/>
    <property type="match status" value="1"/>
</dbReference>
<dbReference type="InterPro" id="IPR053160">
    <property type="entry name" value="MFS_DHA3_Transporter"/>
</dbReference>
<feature type="transmembrane region" description="Helical" evidence="6">
    <location>
        <begin position="44"/>
        <end position="64"/>
    </location>
</feature>
<evidence type="ECO:0000259" key="7">
    <source>
        <dbReference type="PROSITE" id="PS50850"/>
    </source>
</evidence>
<evidence type="ECO:0000313" key="11">
    <source>
        <dbReference type="Proteomes" id="UP000254100"/>
    </source>
</evidence>
<reference evidence="9 11" key="2">
    <citation type="submission" date="2018-06" db="EMBL/GenBank/DDBJ databases">
        <authorList>
            <consortium name="Pathogen Informatics"/>
            <person name="Doyle S."/>
        </authorList>
    </citation>
    <scope>NUCLEOTIDE SEQUENCE [LARGE SCALE GENOMIC DNA]</scope>
    <source>
        <strain evidence="9 11">NCTC13832</strain>
    </source>
</reference>